<dbReference type="InterPro" id="IPR029068">
    <property type="entry name" value="Glyas_Bleomycin-R_OHBP_Dase"/>
</dbReference>
<protein>
    <submittedName>
        <fullName evidence="2">Lactoylglutathione lyase</fullName>
    </submittedName>
</protein>
<dbReference type="eggNOG" id="COG0346">
    <property type="taxonomic scope" value="Bacteria"/>
</dbReference>
<keyword evidence="3" id="KW-1185">Reference proteome</keyword>
<dbReference type="STRING" id="1114972.FD35_GL000123"/>
<dbReference type="PATRIC" id="fig|1114972.6.peg.125"/>
<dbReference type="PROSITE" id="PS51819">
    <property type="entry name" value="VOC"/>
    <property type="match status" value="2"/>
</dbReference>
<keyword evidence="2" id="KW-0456">Lyase</keyword>
<accession>A0A0R1RKD1</accession>
<sequence length="323" mass="36400">MLFSPHHISLLTGNASANAQFYIQVLGLRLVKNSVNQEAVHIRHLYYGNNLGDPGSVITFFVLDHLGQRQEANHGLTGIRIGIPRNTTTYWQKRLKAANFHPQLIASGLTVTDPDGVLLTFVEVDRQLTDHQHVPNDVPVENQIVGLLGTNIDYVNYSETVTFYQDWLGLNDFNHHIPLPSSGASITLTSAPDSNHRSRMGRGSVDHIALQVPDQATLFHYYRRAQSLGLDIELYRDRGWFQSIYVRDPSDNRIELATVTPGFALEEPASTMGQQLSLPPLFADQTDAVRRWYNDHNVKFNEAERFENKATLNQSKLLTTNSQ</sequence>
<dbReference type="EMBL" id="AZFF01000001">
    <property type="protein sequence ID" value="KRL57116.1"/>
    <property type="molecule type" value="Genomic_DNA"/>
</dbReference>
<dbReference type="AlphaFoldDB" id="A0A0R1RKD1"/>
<dbReference type="Pfam" id="PF00903">
    <property type="entry name" value="Glyoxalase"/>
    <property type="match status" value="1"/>
</dbReference>
<name>A0A0R1RKD1_9LACO</name>
<dbReference type="OrthoDB" id="9785698at2"/>
<dbReference type="SUPFAM" id="SSF54593">
    <property type="entry name" value="Glyoxalase/Bleomycin resistance protein/Dihydroxybiphenyl dioxygenase"/>
    <property type="match status" value="2"/>
</dbReference>
<gene>
    <name evidence="2" type="ORF">FD35_GL000123</name>
</gene>
<feature type="domain" description="VOC" evidence="1">
    <location>
        <begin position="146"/>
        <end position="259"/>
    </location>
</feature>
<evidence type="ECO:0000259" key="1">
    <source>
        <dbReference type="PROSITE" id="PS51819"/>
    </source>
</evidence>
<comment type="caution">
    <text evidence="2">The sequence shown here is derived from an EMBL/GenBank/DDBJ whole genome shotgun (WGS) entry which is preliminary data.</text>
</comment>
<dbReference type="InterPro" id="IPR052537">
    <property type="entry name" value="Extradiol_RC_dioxygenase"/>
</dbReference>
<dbReference type="GO" id="GO:0016829">
    <property type="term" value="F:lyase activity"/>
    <property type="evidence" value="ECO:0007669"/>
    <property type="project" value="UniProtKB-KW"/>
</dbReference>
<dbReference type="Proteomes" id="UP000051999">
    <property type="component" value="Unassembled WGS sequence"/>
</dbReference>
<feature type="domain" description="VOC" evidence="1">
    <location>
        <begin position="4"/>
        <end position="124"/>
    </location>
</feature>
<dbReference type="InterPro" id="IPR004360">
    <property type="entry name" value="Glyas_Fos-R_dOase_dom"/>
</dbReference>
<evidence type="ECO:0000313" key="3">
    <source>
        <dbReference type="Proteomes" id="UP000051999"/>
    </source>
</evidence>
<evidence type="ECO:0000313" key="2">
    <source>
        <dbReference type="EMBL" id="KRL57116.1"/>
    </source>
</evidence>
<organism evidence="2 3">
    <name type="scientific">Furfurilactobacillus rossiae DSM 15814</name>
    <dbReference type="NCBI Taxonomy" id="1114972"/>
    <lineage>
        <taxon>Bacteria</taxon>
        <taxon>Bacillati</taxon>
        <taxon>Bacillota</taxon>
        <taxon>Bacilli</taxon>
        <taxon>Lactobacillales</taxon>
        <taxon>Lactobacillaceae</taxon>
        <taxon>Furfurilactobacillus</taxon>
    </lineage>
</organism>
<proteinExistence type="predicted"/>
<reference evidence="2 3" key="1">
    <citation type="journal article" date="2015" name="Genome Announc.">
        <title>Expanding the biotechnology potential of lactobacilli through comparative genomics of 213 strains and associated genera.</title>
        <authorList>
            <person name="Sun Z."/>
            <person name="Harris H.M."/>
            <person name="McCann A."/>
            <person name="Guo C."/>
            <person name="Argimon S."/>
            <person name="Zhang W."/>
            <person name="Yang X."/>
            <person name="Jeffery I.B."/>
            <person name="Cooney J.C."/>
            <person name="Kagawa T.F."/>
            <person name="Liu W."/>
            <person name="Song Y."/>
            <person name="Salvetti E."/>
            <person name="Wrobel A."/>
            <person name="Rasinkangas P."/>
            <person name="Parkhill J."/>
            <person name="Rea M.C."/>
            <person name="O'Sullivan O."/>
            <person name="Ritari J."/>
            <person name="Douillard F.P."/>
            <person name="Paul Ross R."/>
            <person name="Yang R."/>
            <person name="Briner A.E."/>
            <person name="Felis G.E."/>
            <person name="de Vos W.M."/>
            <person name="Barrangou R."/>
            <person name="Klaenhammer T.R."/>
            <person name="Caufield P.W."/>
            <person name="Cui Y."/>
            <person name="Zhang H."/>
            <person name="O'Toole P.W."/>
        </authorList>
    </citation>
    <scope>NUCLEOTIDE SEQUENCE [LARGE SCALE GENOMIC DNA]</scope>
    <source>
        <strain evidence="2 3">DSM 15814</strain>
    </source>
</reference>
<dbReference type="Gene3D" id="3.10.180.10">
    <property type="entry name" value="2,3-Dihydroxybiphenyl 1,2-Dioxygenase, domain 1"/>
    <property type="match status" value="2"/>
</dbReference>
<dbReference type="RefSeq" id="WP_017261982.1">
    <property type="nucleotide sequence ID" value="NZ_AUAW01000001.1"/>
</dbReference>
<dbReference type="PANTHER" id="PTHR36110">
    <property type="entry name" value="RING-CLEAVING DIOXYGENASE MHQE-RELATED"/>
    <property type="match status" value="1"/>
</dbReference>
<dbReference type="PANTHER" id="PTHR36110:SF4">
    <property type="entry name" value="RING-CLEAVING DIOXYGENASE MHQA-RELATED"/>
    <property type="match status" value="1"/>
</dbReference>
<dbReference type="InterPro" id="IPR037523">
    <property type="entry name" value="VOC_core"/>
</dbReference>